<dbReference type="PANTHER" id="PTHR12132:SF1">
    <property type="entry name" value="DNA REPAIR PROTEIN RAD52 HOMOLOG"/>
    <property type="match status" value="1"/>
</dbReference>
<dbReference type="GO" id="GO:0003697">
    <property type="term" value="F:single-stranded DNA binding"/>
    <property type="evidence" value="ECO:0007669"/>
    <property type="project" value="UniProtKB-ARBA"/>
</dbReference>
<evidence type="ECO:0000256" key="6">
    <source>
        <dbReference type="ARBA" id="ARBA00041062"/>
    </source>
</evidence>
<dbReference type="PANTHER" id="PTHR12132">
    <property type="entry name" value="DNA REPAIR AND RECOMBINATION PROTEIN RAD52, RAD59"/>
    <property type="match status" value="1"/>
</dbReference>
<evidence type="ECO:0000313" key="8">
    <source>
        <dbReference type="EMBL" id="ODQ81911.1"/>
    </source>
</evidence>
<reference evidence="9" key="1">
    <citation type="submission" date="2016-05" db="EMBL/GenBank/DDBJ databases">
        <title>Comparative genomics of biotechnologically important yeasts.</title>
        <authorList>
            <consortium name="DOE Joint Genome Institute"/>
            <person name="Riley R."/>
            <person name="Haridas S."/>
            <person name="Wolfe K.H."/>
            <person name="Lopes M.R."/>
            <person name="Hittinger C.T."/>
            <person name="Goker M."/>
            <person name="Salamov A."/>
            <person name="Wisecaver J."/>
            <person name="Long T.M."/>
            <person name="Aerts A.L."/>
            <person name="Barry K."/>
            <person name="Choi C."/>
            <person name="Clum A."/>
            <person name="Coughlan A.Y."/>
            <person name="Deshpande S."/>
            <person name="Douglass A.P."/>
            <person name="Hanson S.J."/>
            <person name="Klenk H.-P."/>
            <person name="Labutti K."/>
            <person name="Lapidus A."/>
            <person name="Lindquist E."/>
            <person name="Lipzen A."/>
            <person name="Meier-Kolthoff J.P."/>
            <person name="Ohm R.A."/>
            <person name="Otillar R.P."/>
            <person name="Pangilinan J."/>
            <person name="Peng Y."/>
            <person name="Rokas A."/>
            <person name="Rosa C.A."/>
            <person name="Scheuner C."/>
            <person name="Sibirny A.A."/>
            <person name="Slot J.C."/>
            <person name="Stielow J.B."/>
            <person name="Sun H."/>
            <person name="Kurtzman C.P."/>
            <person name="Blackwell M."/>
            <person name="Grigoriev I.V."/>
            <person name="Jeffries T.W."/>
        </authorList>
    </citation>
    <scope>NUCLEOTIDE SEQUENCE [LARGE SCALE GENOMIC DNA]</scope>
    <source>
        <strain evidence="9">NRRL Y-12698</strain>
    </source>
</reference>
<dbReference type="FunFam" id="3.30.390.80:FF:000001">
    <property type="entry name" value="DNA repair protein RAD52 homolog"/>
    <property type="match status" value="1"/>
</dbReference>
<evidence type="ECO:0000256" key="1">
    <source>
        <dbReference type="ARBA" id="ARBA00006638"/>
    </source>
</evidence>
<comment type="similarity">
    <text evidence="1">Belongs to the RAD52 family.</text>
</comment>
<evidence type="ECO:0000256" key="4">
    <source>
        <dbReference type="ARBA" id="ARBA00023204"/>
    </source>
</evidence>
<gene>
    <name evidence="8" type="ORF">BABINDRAFT_165426</name>
</gene>
<keyword evidence="4" id="KW-0234">DNA repair</keyword>
<evidence type="ECO:0000256" key="7">
    <source>
        <dbReference type="SAM" id="MobiDB-lite"/>
    </source>
</evidence>
<dbReference type="GO" id="GO:0045002">
    <property type="term" value="P:double-strand break repair via single-strand annealing"/>
    <property type="evidence" value="ECO:0007669"/>
    <property type="project" value="InterPro"/>
</dbReference>
<keyword evidence="2" id="KW-0227">DNA damage</keyword>
<dbReference type="EMBL" id="KV454427">
    <property type="protein sequence ID" value="ODQ81911.1"/>
    <property type="molecule type" value="Genomic_DNA"/>
</dbReference>
<proteinExistence type="inferred from homology"/>
<evidence type="ECO:0000256" key="3">
    <source>
        <dbReference type="ARBA" id="ARBA00023172"/>
    </source>
</evidence>
<feature type="region of interest" description="Disordered" evidence="7">
    <location>
        <begin position="414"/>
        <end position="434"/>
    </location>
</feature>
<accession>A0A1E3QWB0</accession>
<dbReference type="InterPro" id="IPR041247">
    <property type="entry name" value="Rad52_fam"/>
</dbReference>
<dbReference type="OrthoDB" id="206565at2759"/>
<dbReference type="Gene3D" id="3.30.390.80">
    <property type="entry name" value="DNA repair protein Rad52/59/22"/>
    <property type="match status" value="1"/>
</dbReference>
<dbReference type="Pfam" id="PF04098">
    <property type="entry name" value="Rad52_Rad22"/>
    <property type="match status" value="1"/>
</dbReference>
<dbReference type="NCBIfam" id="TIGR00607">
    <property type="entry name" value="rad52"/>
    <property type="match status" value="1"/>
</dbReference>
<dbReference type="InterPro" id="IPR042525">
    <property type="entry name" value="Rad52_Rad59_Rad22_sf"/>
</dbReference>
<dbReference type="InterPro" id="IPR007232">
    <property type="entry name" value="Rad52_Rad59_Rad22"/>
</dbReference>
<dbReference type="Proteomes" id="UP000094336">
    <property type="component" value="Unassembled WGS sequence"/>
</dbReference>
<dbReference type="GO" id="GO:0006312">
    <property type="term" value="P:mitotic recombination"/>
    <property type="evidence" value="ECO:0007669"/>
    <property type="project" value="TreeGrafter"/>
</dbReference>
<organism evidence="8 9">
    <name type="scientific">Babjeviella inositovora NRRL Y-12698</name>
    <dbReference type="NCBI Taxonomy" id="984486"/>
    <lineage>
        <taxon>Eukaryota</taxon>
        <taxon>Fungi</taxon>
        <taxon>Dikarya</taxon>
        <taxon>Ascomycota</taxon>
        <taxon>Saccharomycotina</taxon>
        <taxon>Pichiomycetes</taxon>
        <taxon>Serinales incertae sedis</taxon>
        <taxon>Babjeviella</taxon>
    </lineage>
</organism>
<dbReference type="SUPFAM" id="SSF54768">
    <property type="entry name" value="dsRNA-binding domain-like"/>
    <property type="match status" value="1"/>
</dbReference>
<keyword evidence="3" id="KW-0233">DNA recombination</keyword>
<dbReference type="InterPro" id="IPR004585">
    <property type="entry name" value="DNA_recomb/repair_Rad52"/>
</dbReference>
<name>A0A1E3QWB0_9ASCO</name>
<evidence type="ECO:0000256" key="2">
    <source>
        <dbReference type="ARBA" id="ARBA00022763"/>
    </source>
</evidence>
<sequence length="434" mass="47244">MSSTTPYTEEEIQRIRADLDKQLGPEFISTRPAGGGRVSYLEGFKAINLANQIFGFNGWSSEIKGTQVDFVDDHNGSGRVNLGLSITVRITLRDGTYHEDIGYGHIENAKSRAMAFEKCKKEAMTDGLKRALRCFGNALGNCMYDKNYLNQVSKLKAPQSDMVEHQLFRHPSHTPKPIMALPAVAKSALNPSHTRTNGSVANVMLRETPRESLMRQIEGAKPAALPVAAPKVLPPPLFDSLNAEEFDDSFLFSDELDLALDGINELDDYEMNLVLSKEKPDTAKITAPAANPSPDARVLKSPTRKRPHTEMATPDASRGQNLAAAPATPLSDVVTRPELVPETVTFFSAKAATAVQTNLPVPLEVAFDPHFQSPSLRKVYTLDPTKSTPVKRTNIAPSKPLSLSQKVLAPVALPRAPKRVGAPPSASTKRPHVA</sequence>
<dbReference type="STRING" id="984486.A0A1E3QWB0"/>
<feature type="region of interest" description="Disordered" evidence="7">
    <location>
        <begin position="284"/>
        <end position="329"/>
    </location>
</feature>
<dbReference type="RefSeq" id="XP_018987239.1">
    <property type="nucleotide sequence ID" value="XM_019130332.1"/>
</dbReference>
<dbReference type="AlphaFoldDB" id="A0A1E3QWB0"/>
<dbReference type="GeneID" id="30148185"/>
<keyword evidence="9" id="KW-1185">Reference proteome</keyword>
<evidence type="ECO:0000256" key="5">
    <source>
        <dbReference type="ARBA" id="ARBA00037138"/>
    </source>
</evidence>
<evidence type="ECO:0000313" key="9">
    <source>
        <dbReference type="Proteomes" id="UP000094336"/>
    </source>
</evidence>
<comment type="function">
    <text evidence="5">Involved in DNA double-strand break (DSB) repair and recombination. Promotes the annealing of complementary single-stranded DNA and by stimulation of the RAD51 recombinase.</text>
</comment>
<dbReference type="GO" id="GO:0000730">
    <property type="term" value="P:DNA recombinase assembly"/>
    <property type="evidence" value="ECO:0007669"/>
    <property type="project" value="InterPro"/>
</dbReference>
<protein>
    <recommendedName>
        <fullName evidence="6">DNA repair and recombination protein RAD52</fullName>
    </recommendedName>
</protein>
<dbReference type="GO" id="GO:0005634">
    <property type="term" value="C:nucleus"/>
    <property type="evidence" value="ECO:0007669"/>
    <property type="project" value="InterPro"/>
</dbReference>